<dbReference type="PATRIC" id="fig|68170.10.peg.9956"/>
<protein>
    <submittedName>
        <fullName evidence="2">Uncharacterized protein</fullName>
    </submittedName>
</protein>
<accession>A0A0F0GF49</accession>
<dbReference type="RefSeq" id="WP_045316688.1">
    <property type="nucleotide sequence ID" value="NZ_JYJG01000364.1"/>
</dbReference>
<evidence type="ECO:0000256" key="1">
    <source>
        <dbReference type="SAM" id="SignalP"/>
    </source>
</evidence>
<dbReference type="OrthoDB" id="3693320at2"/>
<keyword evidence="1" id="KW-0732">Signal</keyword>
<keyword evidence="3" id="KW-1185">Reference proteome</keyword>
<sequence length="138" mass="15131">MRKILAAAAVSAAVAVTLTGTAQAESNQYCNSVTQIGSTAYVKNYDETVASVKQFKGCGKNFSYIYVWDSWIARAGRDFTLRTHILTRDNNTHGYKTGARGQRELWGGPADTLDDCTRAHGEVDGSSYFLFAKTSERC</sequence>
<reference evidence="2 3" key="1">
    <citation type="submission" date="2015-02" db="EMBL/GenBank/DDBJ databases">
        <authorList>
            <person name="Ju K.-S."/>
            <person name="Doroghazi J.R."/>
            <person name="Metcalf W."/>
        </authorList>
    </citation>
    <scope>NUCLEOTIDE SEQUENCE [LARGE SCALE GENOMIC DNA]</scope>
    <source>
        <strain evidence="2 3">NRRL B-16140</strain>
    </source>
</reference>
<organism evidence="2 3">
    <name type="scientific">Lentzea aerocolonigenes</name>
    <name type="common">Lechevalieria aerocolonigenes</name>
    <name type="synonym">Saccharothrix aerocolonigenes</name>
    <dbReference type="NCBI Taxonomy" id="68170"/>
    <lineage>
        <taxon>Bacteria</taxon>
        <taxon>Bacillati</taxon>
        <taxon>Actinomycetota</taxon>
        <taxon>Actinomycetes</taxon>
        <taxon>Pseudonocardiales</taxon>
        <taxon>Pseudonocardiaceae</taxon>
        <taxon>Lentzea</taxon>
    </lineage>
</organism>
<gene>
    <name evidence="2" type="ORF">UK23_38355</name>
</gene>
<feature type="signal peptide" evidence="1">
    <location>
        <begin position="1"/>
        <end position="24"/>
    </location>
</feature>
<evidence type="ECO:0000313" key="3">
    <source>
        <dbReference type="Proteomes" id="UP000033393"/>
    </source>
</evidence>
<evidence type="ECO:0000313" key="2">
    <source>
        <dbReference type="EMBL" id="KJK42199.1"/>
    </source>
</evidence>
<comment type="caution">
    <text evidence="2">The sequence shown here is derived from an EMBL/GenBank/DDBJ whole genome shotgun (WGS) entry which is preliminary data.</text>
</comment>
<name>A0A0F0GF49_LENAE</name>
<proteinExistence type="predicted"/>
<dbReference type="Proteomes" id="UP000033393">
    <property type="component" value="Unassembled WGS sequence"/>
</dbReference>
<dbReference type="EMBL" id="JYJG01000364">
    <property type="protein sequence ID" value="KJK42199.1"/>
    <property type="molecule type" value="Genomic_DNA"/>
</dbReference>
<dbReference type="AlphaFoldDB" id="A0A0F0GF49"/>
<feature type="chain" id="PRO_5002441156" evidence="1">
    <location>
        <begin position="25"/>
        <end position="138"/>
    </location>
</feature>